<evidence type="ECO:0000313" key="1">
    <source>
        <dbReference type="EMBL" id="KAI9452508.1"/>
    </source>
</evidence>
<dbReference type="Proteomes" id="UP001207468">
    <property type="component" value="Unassembled WGS sequence"/>
</dbReference>
<gene>
    <name evidence="1" type="ORF">F5148DRAFT_501823</name>
</gene>
<keyword evidence="2" id="KW-1185">Reference proteome</keyword>
<accession>A0ACC0TY60</accession>
<reference evidence="1" key="1">
    <citation type="submission" date="2021-03" db="EMBL/GenBank/DDBJ databases">
        <title>Evolutionary priming and transition to the ectomycorrhizal habit in an iconic lineage of mushroom-forming fungi: is preadaptation a requirement?</title>
        <authorList>
            <consortium name="DOE Joint Genome Institute"/>
            <person name="Looney B.P."/>
            <person name="Miyauchi S."/>
            <person name="Morin E."/>
            <person name="Drula E."/>
            <person name="Courty P.E."/>
            <person name="Chicoki N."/>
            <person name="Fauchery L."/>
            <person name="Kohler A."/>
            <person name="Kuo A."/>
            <person name="LaButti K."/>
            <person name="Pangilinan J."/>
            <person name="Lipzen A."/>
            <person name="Riley R."/>
            <person name="Andreopoulos W."/>
            <person name="He G."/>
            <person name="Johnson J."/>
            <person name="Barry K.W."/>
            <person name="Grigoriev I.V."/>
            <person name="Nagy L."/>
            <person name="Hibbett D."/>
            <person name="Henrissat B."/>
            <person name="Matheny P.B."/>
            <person name="Labbe J."/>
            <person name="Martin A.F."/>
        </authorList>
    </citation>
    <scope>NUCLEOTIDE SEQUENCE</scope>
    <source>
        <strain evidence="1">BPL698</strain>
    </source>
</reference>
<protein>
    <submittedName>
        <fullName evidence="1">Uncharacterized protein</fullName>
    </submittedName>
</protein>
<proteinExistence type="predicted"/>
<sequence length="152" mass="17206">MDAAMTLPPSPPEFSGITNPVRIFFLFFFHFFTCSLSSSHSHYNGFLLGFKAMCLWSSRQRSPTHWHPFPCNGDHDDSAVDMTTSRWPRPRASCERRVNASHGRGHLHAKKGRSHRFQIPRAALANDGGVCMNPNGTQLCFPRARHSRVLAR</sequence>
<evidence type="ECO:0000313" key="2">
    <source>
        <dbReference type="Proteomes" id="UP001207468"/>
    </source>
</evidence>
<dbReference type="EMBL" id="JAGFNK010000334">
    <property type="protein sequence ID" value="KAI9452508.1"/>
    <property type="molecule type" value="Genomic_DNA"/>
</dbReference>
<organism evidence="1 2">
    <name type="scientific">Russula earlei</name>
    <dbReference type="NCBI Taxonomy" id="71964"/>
    <lineage>
        <taxon>Eukaryota</taxon>
        <taxon>Fungi</taxon>
        <taxon>Dikarya</taxon>
        <taxon>Basidiomycota</taxon>
        <taxon>Agaricomycotina</taxon>
        <taxon>Agaricomycetes</taxon>
        <taxon>Russulales</taxon>
        <taxon>Russulaceae</taxon>
        <taxon>Russula</taxon>
    </lineage>
</organism>
<comment type="caution">
    <text evidence="1">The sequence shown here is derived from an EMBL/GenBank/DDBJ whole genome shotgun (WGS) entry which is preliminary data.</text>
</comment>
<name>A0ACC0TY60_9AGAM</name>